<feature type="region of interest" description="Disordered" evidence="5">
    <location>
        <begin position="389"/>
        <end position="434"/>
    </location>
</feature>
<evidence type="ECO:0000256" key="2">
    <source>
        <dbReference type="ARBA" id="ARBA00024893"/>
    </source>
</evidence>
<dbReference type="InterPro" id="IPR001313">
    <property type="entry name" value="Pumilio_RNA-bd_rpt"/>
</dbReference>
<dbReference type="GeneID" id="41976240"/>
<keyword evidence="4" id="KW-0175">Coiled coil</keyword>
<feature type="region of interest" description="Disordered" evidence="5">
    <location>
        <begin position="129"/>
        <end position="243"/>
    </location>
</feature>
<evidence type="ECO:0000256" key="5">
    <source>
        <dbReference type="SAM" id="MobiDB-lite"/>
    </source>
</evidence>
<dbReference type="FunFam" id="1.25.10.10:FF:000237">
    <property type="entry name" value="Pumilio homolog 9"/>
    <property type="match status" value="1"/>
</dbReference>
<feature type="repeat" description="Pumilio" evidence="3">
    <location>
        <begin position="828"/>
        <end position="863"/>
    </location>
</feature>
<feature type="region of interest" description="Disordered" evidence="5">
    <location>
        <begin position="1"/>
        <end position="29"/>
    </location>
</feature>
<dbReference type="InterPro" id="IPR033712">
    <property type="entry name" value="Pumilio_RNA-bd"/>
</dbReference>
<feature type="compositionally biased region" description="Polar residues" evidence="5">
    <location>
        <begin position="182"/>
        <end position="201"/>
    </location>
</feature>
<gene>
    <name evidence="7" type="ORF">E0L32_008793</name>
</gene>
<dbReference type="PROSITE" id="PS50303">
    <property type="entry name" value="PUM_HD"/>
    <property type="match status" value="1"/>
</dbReference>
<feature type="repeat" description="Pumilio" evidence="3">
    <location>
        <begin position="647"/>
        <end position="682"/>
    </location>
</feature>
<dbReference type="Pfam" id="PF00806">
    <property type="entry name" value="PUF"/>
    <property type="match status" value="8"/>
</dbReference>
<dbReference type="PROSITE" id="PS50302">
    <property type="entry name" value="PUM"/>
    <property type="match status" value="7"/>
</dbReference>
<dbReference type="GO" id="GO:0003729">
    <property type="term" value="F:mRNA binding"/>
    <property type="evidence" value="ECO:0007669"/>
    <property type="project" value="TreeGrafter"/>
</dbReference>
<evidence type="ECO:0000313" key="7">
    <source>
        <dbReference type="EMBL" id="TPX09946.1"/>
    </source>
</evidence>
<feature type="compositionally biased region" description="Polar residues" evidence="5">
    <location>
        <begin position="927"/>
        <end position="946"/>
    </location>
</feature>
<dbReference type="InParanoid" id="A0A507ATB6"/>
<dbReference type="OrthoDB" id="668540at2759"/>
<feature type="compositionally biased region" description="Polar residues" evidence="5">
    <location>
        <begin position="7"/>
        <end position="17"/>
    </location>
</feature>
<evidence type="ECO:0000256" key="3">
    <source>
        <dbReference type="PROSITE-ProRule" id="PRU00317"/>
    </source>
</evidence>
<dbReference type="Gene3D" id="1.25.10.10">
    <property type="entry name" value="Leucine-rich Repeat Variant"/>
    <property type="match status" value="1"/>
</dbReference>
<feature type="repeat" description="Pumilio" evidence="3">
    <location>
        <begin position="864"/>
        <end position="901"/>
    </location>
</feature>
<dbReference type="AlphaFoldDB" id="A0A507ATB6"/>
<feature type="region of interest" description="Disordered" evidence="5">
    <location>
        <begin position="348"/>
        <end position="374"/>
    </location>
</feature>
<feature type="compositionally biased region" description="Low complexity" evidence="5">
    <location>
        <begin position="352"/>
        <end position="367"/>
    </location>
</feature>
<organism evidence="7 8">
    <name type="scientific">Thyridium curvatum</name>
    <dbReference type="NCBI Taxonomy" id="1093900"/>
    <lineage>
        <taxon>Eukaryota</taxon>
        <taxon>Fungi</taxon>
        <taxon>Dikarya</taxon>
        <taxon>Ascomycota</taxon>
        <taxon>Pezizomycotina</taxon>
        <taxon>Sordariomycetes</taxon>
        <taxon>Sordariomycetidae</taxon>
        <taxon>Thyridiales</taxon>
        <taxon>Thyridiaceae</taxon>
        <taxon>Thyridium</taxon>
    </lineage>
</organism>
<proteinExistence type="predicted"/>
<feature type="compositionally biased region" description="Basic and acidic residues" evidence="5">
    <location>
        <begin position="225"/>
        <end position="234"/>
    </location>
</feature>
<dbReference type="Proteomes" id="UP000319257">
    <property type="component" value="Unassembled WGS sequence"/>
</dbReference>
<dbReference type="GO" id="GO:0005737">
    <property type="term" value="C:cytoplasm"/>
    <property type="evidence" value="ECO:0007669"/>
    <property type="project" value="TreeGrafter"/>
</dbReference>
<dbReference type="PANTHER" id="PTHR12537">
    <property type="entry name" value="RNA BINDING PROTEIN PUMILIO-RELATED"/>
    <property type="match status" value="1"/>
</dbReference>
<evidence type="ECO:0000313" key="8">
    <source>
        <dbReference type="Proteomes" id="UP000319257"/>
    </source>
</evidence>
<feature type="compositionally biased region" description="Polar residues" evidence="5">
    <location>
        <begin position="971"/>
        <end position="985"/>
    </location>
</feature>
<dbReference type="CDD" id="cd07920">
    <property type="entry name" value="Pumilio"/>
    <property type="match status" value="1"/>
</dbReference>
<protein>
    <recommendedName>
        <fullName evidence="6">PUM-HD domain-containing protein</fullName>
    </recommendedName>
</protein>
<comment type="function">
    <text evidence="2">RNA-binding nucleolar protein required for pre-rRNA processing. Involved in production of 18S rRNA and assembly of small ribosomal subunit.</text>
</comment>
<feature type="compositionally biased region" description="Pro residues" evidence="5">
    <location>
        <begin position="993"/>
        <end position="1003"/>
    </location>
</feature>
<dbReference type="STRING" id="1093900.A0A507ATB6"/>
<evidence type="ECO:0000256" key="4">
    <source>
        <dbReference type="SAM" id="Coils"/>
    </source>
</evidence>
<dbReference type="GO" id="GO:0010608">
    <property type="term" value="P:post-transcriptional regulation of gene expression"/>
    <property type="evidence" value="ECO:0007669"/>
    <property type="project" value="TreeGrafter"/>
</dbReference>
<reference evidence="7 8" key="1">
    <citation type="submission" date="2019-06" db="EMBL/GenBank/DDBJ databases">
        <title>Draft genome sequence of the filamentous fungus Phialemoniopsis curvata isolated from diesel fuel.</title>
        <authorList>
            <person name="Varaljay V.A."/>
            <person name="Lyon W.J."/>
            <person name="Crouch A.L."/>
            <person name="Drake C.E."/>
            <person name="Hollomon J.M."/>
            <person name="Nadeau L.J."/>
            <person name="Nunn H.S."/>
            <person name="Stevenson B.S."/>
            <person name="Bojanowski C.L."/>
            <person name="Crookes-Goodson W.J."/>
        </authorList>
    </citation>
    <scope>NUCLEOTIDE SEQUENCE [LARGE SCALE GENOMIC DNA]</scope>
    <source>
        <strain evidence="7 8">D216</strain>
    </source>
</reference>
<comment type="caution">
    <text evidence="7">The sequence shown here is derived from an EMBL/GenBank/DDBJ whole genome shotgun (WGS) entry which is preliminary data.</text>
</comment>
<feature type="region of interest" description="Disordered" evidence="5">
    <location>
        <begin position="926"/>
        <end position="1016"/>
    </location>
</feature>
<feature type="repeat" description="Pumilio" evidence="3">
    <location>
        <begin position="792"/>
        <end position="827"/>
    </location>
</feature>
<feature type="domain" description="PUM-HD" evidence="6">
    <location>
        <begin position="585"/>
        <end position="927"/>
    </location>
</feature>
<evidence type="ECO:0000256" key="1">
    <source>
        <dbReference type="ARBA" id="ARBA00022737"/>
    </source>
</evidence>
<feature type="repeat" description="Pumilio" evidence="3">
    <location>
        <begin position="720"/>
        <end position="755"/>
    </location>
</feature>
<feature type="repeat" description="Pumilio" evidence="3">
    <location>
        <begin position="683"/>
        <end position="719"/>
    </location>
</feature>
<dbReference type="SMART" id="SM00025">
    <property type="entry name" value="Pumilio"/>
    <property type="match status" value="8"/>
</dbReference>
<keyword evidence="1" id="KW-0677">Repeat</keyword>
<feature type="compositionally biased region" description="Polar residues" evidence="5">
    <location>
        <begin position="955"/>
        <end position="964"/>
    </location>
</feature>
<dbReference type="EMBL" id="SKBQ01000060">
    <property type="protein sequence ID" value="TPX09946.1"/>
    <property type="molecule type" value="Genomic_DNA"/>
</dbReference>
<dbReference type="InterPro" id="IPR033133">
    <property type="entry name" value="PUM-HD"/>
</dbReference>
<name>A0A507ATB6_9PEZI</name>
<sequence>MDELRFRSQQSPRNESPMNPFVSPPRNGTRITQTVASHDLRSALPRRFTTDSGRVPTLSSFTTQRVPEPQELPTATTFNRVQLLEKKRMEYEKLREQRRRFEAEMQKLDQQQRREEQELAAMEETFVRIGPNGFSGHQSEPTTPPEYRETSSGFPSMFSRPNRYSMSSLTSPPGLYNRPARSGSQLASPQSGIMPQSQSRFTYDDQLPSRSVPGTRRNSDEDEKEQAVRQDPTSHRSTNALNRYSMPVTRSRTGFYDVNLDQTNTTRFLFGDEDATHDVKYHQTAKMDDNFPTLTRREDQPNMLSASSAALDLALSQSPAPDGTSPSGWGTVNRHRTQQSLSALGTAQMNGTTAASTAQSSSSEVASLGGRPSSVRHSMDLNFFAENSADSPTKMMQPQANSVHSTPPKLQSSFSSNDVPTVKNTSGTGVSASNANNHAQQYLHNHNASMGRIPPGAMPNRHSRELSTDNNVAVTRDPNTGYASIGSALHANAPPFNHAAMQGQSLGPNNGVTSTVPNNNYGAYYNGGGGNFAPNGNGPSPYPNNIPLLSAQLQGMSVSGGSMYSQQNFTGYGSMYGTPNQTRDSQARVIQARRQVDNEAMNRYNNVPLESVGGTIYELCKDQHGCRYLQKQLENRIPDHVHMIWLETNQHVVELMTDPFGNYLCQKLLEYCNDDERTVLIQNAAQDMVRIALNQHGTRALQKMIEFVSTEAQVQIIIEALRHRVVELIQDLNGNHVIQKCLNKLSAADAQFIFDAVGDACVEVGTHRHGCCVLQRCIDHASGDQKVWLIGRITSHAVTLIQDPFGNYVVQYIIDLNEPSFTEPLVGQLSGRIGQLSRHKFSSNVVEKCLRCALDPSKDMIVDELLAPGEMERLLRDSFANYVIQTALEYATFYKKQQLVDVIRPILPTIRSTPYGRRIQAKIQAFDNRSGQSSGQITPADSTQGQIPLRPSHNRAMSSNTSVLVSGGYSNGTNGISPRGTQATYPSSATLTVPPPAPAPAPQPSARHGPMQQYAGPQFGQPGLPQVGAPAPGISGAPGIPGMQTTPVGLGAPGAPGVPGGVPGVPGGVPGVPGGANVPGSGHVAPNGAVPSDNADNTWV</sequence>
<dbReference type="SUPFAM" id="SSF48371">
    <property type="entry name" value="ARM repeat"/>
    <property type="match status" value="1"/>
</dbReference>
<dbReference type="RefSeq" id="XP_030991657.1">
    <property type="nucleotide sequence ID" value="XM_031143687.1"/>
</dbReference>
<evidence type="ECO:0000259" key="6">
    <source>
        <dbReference type="PROSITE" id="PS50303"/>
    </source>
</evidence>
<feature type="region of interest" description="Disordered" evidence="5">
    <location>
        <begin position="1061"/>
        <end position="1100"/>
    </location>
</feature>
<feature type="repeat" description="Pumilio" evidence="3">
    <location>
        <begin position="756"/>
        <end position="791"/>
    </location>
</feature>
<keyword evidence="8" id="KW-1185">Reference proteome</keyword>
<feature type="coiled-coil region" evidence="4">
    <location>
        <begin position="84"/>
        <end position="125"/>
    </location>
</feature>
<dbReference type="InterPro" id="IPR011989">
    <property type="entry name" value="ARM-like"/>
</dbReference>
<accession>A0A507ATB6</accession>
<dbReference type="InterPro" id="IPR016024">
    <property type="entry name" value="ARM-type_fold"/>
</dbReference>
<feature type="compositionally biased region" description="Polar residues" evidence="5">
    <location>
        <begin position="162"/>
        <end position="171"/>
    </location>
</feature>
<dbReference type="PANTHER" id="PTHR12537:SF13">
    <property type="entry name" value="PUMILIO HOMOLOGY DOMAIN FAMILY MEMBER 4"/>
    <property type="match status" value="1"/>
</dbReference>
<feature type="compositionally biased region" description="Gly residues" evidence="5">
    <location>
        <begin position="1061"/>
        <end position="1074"/>
    </location>
</feature>